<name>A0A2Z5FUH5_9BACT</name>
<reference evidence="1 2" key="1">
    <citation type="journal article" date="2018" name="Front. Microbiol.">
        <title>Hydrolytic Capabilities as a Key to Environmental Success: Chitinolytic and Cellulolytic Acidobacteria From Acidic Sub-arctic Soils and Boreal Peatlands.</title>
        <authorList>
            <person name="Belova S.E."/>
            <person name="Ravin N.V."/>
            <person name="Pankratov T.A."/>
            <person name="Rakitin A.L."/>
            <person name="Ivanova A.A."/>
            <person name="Beletsky A.V."/>
            <person name="Mardanov A.V."/>
            <person name="Sinninghe Damste J.S."/>
            <person name="Dedysh S.N."/>
        </authorList>
    </citation>
    <scope>NUCLEOTIDE SEQUENCE [LARGE SCALE GENOMIC DNA]</scope>
    <source>
        <strain evidence="1 2">SBC82</strain>
    </source>
</reference>
<evidence type="ECO:0008006" key="3">
    <source>
        <dbReference type="Google" id="ProtNLM"/>
    </source>
</evidence>
<dbReference type="EMBL" id="CP030840">
    <property type="protein sequence ID" value="AXC10518.1"/>
    <property type="molecule type" value="Genomic_DNA"/>
</dbReference>
<dbReference type="KEGG" id="abas:ACPOL_1170"/>
<dbReference type="OrthoDB" id="121289at2"/>
<sequence>MAKEAAEGRKRSIIKGALAGLVGGIVGSGAKALAEKIYPPRTAGQTPPPVVLAEQVAGHPLSEGQRQLATQGIHWTFGAVAGAVYGVAVEMEPKAAAWRGAGFGLALNRLAHQSLLPKMGLSDPPVRQQTQERQSEWVTHAIYGVTTELVRRLVRKGL</sequence>
<evidence type="ECO:0000313" key="1">
    <source>
        <dbReference type="EMBL" id="AXC10518.1"/>
    </source>
</evidence>
<organism evidence="1 2">
    <name type="scientific">Acidisarcina polymorpha</name>
    <dbReference type="NCBI Taxonomy" id="2211140"/>
    <lineage>
        <taxon>Bacteria</taxon>
        <taxon>Pseudomonadati</taxon>
        <taxon>Acidobacteriota</taxon>
        <taxon>Terriglobia</taxon>
        <taxon>Terriglobales</taxon>
        <taxon>Acidobacteriaceae</taxon>
        <taxon>Acidisarcina</taxon>
    </lineage>
</organism>
<dbReference type="RefSeq" id="WP_114206138.1">
    <property type="nucleotide sequence ID" value="NZ_CP030840.1"/>
</dbReference>
<keyword evidence="2" id="KW-1185">Reference proteome</keyword>
<gene>
    <name evidence="1" type="ORF">ACPOL_1170</name>
</gene>
<dbReference type="Pfam" id="PF07274">
    <property type="entry name" value="DUF1440"/>
    <property type="match status" value="1"/>
</dbReference>
<protein>
    <recommendedName>
        <fullName evidence="3">DUF1440 domain-containing protein</fullName>
    </recommendedName>
</protein>
<dbReference type="Proteomes" id="UP000253606">
    <property type="component" value="Chromosome"/>
</dbReference>
<proteinExistence type="predicted"/>
<dbReference type="InterPro" id="IPR009898">
    <property type="entry name" value="DUF1440"/>
</dbReference>
<evidence type="ECO:0000313" key="2">
    <source>
        <dbReference type="Proteomes" id="UP000253606"/>
    </source>
</evidence>
<dbReference type="AlphaFoldDB" id="A0A2Z5FUH5"/>
<accession>A0A2Z5FUH5</accession>